<dbReference type="InterPro" id="IPR044819">
    <property type="entry name" value="OBL-like"/>
</dbReference>
<dbReference type="InterPro" id="IPR029058">
    <property type="entry name" value="AB_hydrolase_fold"/>
</dbReference>
<reference evidence="1 2" key="1">
    <citation type="journal article" date="2018" name="PLoS Genet.">
        <title>Population sequencing reveals clonal diversity and ancestral inbreeding in the grapevine cultivar Chardonnay.</title>
        <authorList>
            <person name="Roach M.J."/>
            <person name="Johnson D.L."/>
            <person name="Bohlmann J."/>
            <person name="van Vuuren H.J."/>
            <person name="Jones S.J."/>
            <person name="Pretorius I.S."/>
            <person name="Schmidt S.A."/>
            <person name="Borneman A.R."/>
        </authorList>
    </citation>
    <scope>NUCLEOTIDE SEQUENCE [LARGE SCALE GENOMIC DNA]</scope>
    <source>
        <strain evidence="2">cv. Chardonnay</strain>
        <tissue evidence="1">Leaf</tissue>
    </source>
</reference>
<dbReference type="EMBL" id="QGNW01000005">
    <property type="protein sequence ID" value="RVX21184.1"/>
    <property type="molecule type" value="Genomic_DNA"/>
</dbReference>
<dbReference type="PANTHER" id="PTHR46086">
    <property type="entry name" value="ALPHA/BETA-HYDROLASES SUPERFAMILY PROTEIN"/>
    <property type="match status" value="1"/>
</dbReference>
<dbReference type="AlphaFoldDB" id="A0A438KIY6"/>
<protein>
    <submittedName>
        <fullName evidence="1">Uncharacterized protein</fullName>
    </submittedName>
</protein>
<sequence length="436" mass="49815">MATGDCNKEFSTDYILLEPEKLNFYELIRILFPGDIEKRKFVDCLEGAESNFERRWIIFISISAQKFLQFVAKPLSWFGSAFETGLNLSSTNGGFGMLLLNCLRAQTSWFFLNNCIHILYFKHIQGQGGNIQWPDKTSPTFSSFNGHLDKRVELDESIKPGDSKYYAALTMMSSKISYENKAFIKTTVEDEWKMEFLGSFDFWNDYQDKATTQAFILHDKTVDSDTIIVTFRGTETFDADAWCTDFDISCDWSQLRGGTGNPLSGNFGIARGDMDVGETAGRLYIWTTRVGDPKFGEFTTEQLKEHNIPYFRFVYGNDLVPRLPYDNKALMFKHFGTCLYYNSFYEGKIVAEEPNKNYFSPLMAIPKTMNAVWELIRSFIIGHSKGKDYTEGWFLRAFRVLGLIVPGVSAHGPQDYVNATRLGSSALFLPHQIPTE</sequence>
<dbReference type="SUPFAM" id="SSF53474">
    <property type="entry name" value="alpha/beta-Hydrolases"/>
    <property type="match status" value="1"/>
</dbReference>
<gene>
    <name evidence="1" type="ORF">CK203_001779</name>
</gene>
<dbReference type="Gene3D" id="3.40.50.1820">
    <property type="entry name" value="alpha/beta hydrolase"/>
    <property type="match status" value="2"/>
</dbReference>
<organism evidence="1 2">
    <name type="scientific">Vitis vinifera</name>
    <name type="common">Grape</name>
    <dbReference type="NCBI Taxonomy" id="29760"/>
    <lineage>
        <taxon>Eukaryota</taxon>
        <taxon>Viridiplantae</taxon>
        <taxon>Streptophyta</taxon>
        <taxon>Embryophyta</taxon>
        <taxon>Tracheophyta</taxon>
        <taxon>Spermatophyta</taxon>
        <taxon>Magnoliopsida</taxon>
        <taxon>eudicotyledons</taxon>
        <taxon>Gunneridae</taxon>
        <taxon>Pentapetalae</taxon>
        <taxon>rosids</taxon>
        <taxon>Vitales</taxon>
        <taxon>Vitaceae</taxon>
        <taxon>Viteae</taxon>
        <taxon>Vitis</taxon>
    </lineage>
</organism>
<dbReference type="CDD" id="cd00519">
    <property type="entry name" value="Lipase_3"/>
    <property type="match status" value="1"/>
</dbReference>
<dbReference type="PANTHER" id="PTHR46086:SF17">
    <property type="entry name" value="ALPHA_BETA-HYDROLASES SUPERFAMILY PROTEIN"/>
    <property type="match status" value="1"/>
</dbReference>
<proteinExistence type="predicted"/>
<name>A0A438KIY6_VITVI</name>
<accession>A0A438KIY6</accession>
<comment type="caution">
    <text evidence="1">The sequence shown here is derived from an EMBL/GenBank/DDBJ whole genome shotgun (WGS) entry which is preliminary data.</text>
</comment>
<evidence type="ECO:0000313" key="1">
    <source>
        <dbReference type="EMBL" id="RVX21184.1"/>
    </source>
</evidence>
<dbReference type="Proteomes" id="UP000288805">
    <property type="component" value="Unassembled WGS sequence"/>
</dbReference>
<evidence type="ECO:0000313" key="2">
    <source>
        <dbReference type="Proteomes" id="UP000288805"/>
    </source>
</evidence>
<dbReference type="GO" id="GO:0004806">
    <property type="term" value="F:triacylglycerol lipase activity"/>
    <property type="evidence" value="ECO:0007669"/>
    <property type="project" value="InterPro"/>
</dbReference>
<dbReference type="GO" id="GO:0006629">
    <property type="term" value="P:lipid metabolic process"/>
    <property type="evidence" value="ECO:0007669"/>
    <property type="project" value="InterPro"/>
</dbReference>